<keyword evidence="3" id="KW-1185">Reference proteome</keyword>
<sequence>MADSEVRGSEMLEGSEGNWKSLENLVAGWMQEMSEILRQELRAARVQFDLRREETHGGKTVHLGKQQEAAAEVKEELVAVRQQCEGRTGVAESEVDTHPCPGVGDTGAAKTIVGEEVVALQDLPVSDRQLCGVTGHCTTPRGLVISMITVGGVEENIPAFVANMEEPCLVGLDSLQRVWTPEGWKCREGEVADATVRARKRQAAVSSCGGEVADATGTACGYQAATSSDSREVDGEAGEASPTLSPHVVDLEVCSSTKLTPEQVVKVEKWLIEHEDVFSRYTQDLGCTSLVQPSNMVDSPPMKQPHSSVPLAKREEMRLPLDLATS</sequence>
<name>A0A5B7GZI3_PORTR</name>
<organism evidence="2 3">
    <name type="scientific">Portunus trituberculatus</name>
    <name type="common">Swimming crab</name>
    <name type="synonym">Neptunus trituberculatus</name>
    <dbReference type="NCBI Taxonomy" id="210409"/>
    <lineage>
        <taxon>Eukaryota</taxon>
        <taxon>Metazoa</taxon>
        <taxon>Ecdysozoa</taxon>
        <taxon>Arthropoda</taxon>
        <taxon>Crustacea</taxon>
        <taxon>Multicrustacea</taxon>
        <taxon>Malacostraca</taxon>
        <taxon>Eumalacostraca</taxon>
        <taxon>Eucarida</taxon>
        <taxon>Decapoda</taxon>
        <taxon>Pleocyemata</taxon>
        <taxon>Brachyura</taxon>
        <taxon>Eubrachyura</taxon>
        <taxon>Portunoidea</taxon>
        <taxon>Portunidae</taxon>
        <taxon>Portuninae</taxon>
        <taxon>Portunus</taxon>
    </lineage>
</organism>
<comment type="caution">
    <text evidence="2">The sequence shown here is derived from an EMBL/GenBank/DDBJ whole genome shotgun (WGS) entry which is preliminary data.</text>
</comment>
<accession>A0A5B7GZI3</accession>
<proteinExistence type="predicted"/>
<dbReference type="AlphaFoldDB" id="A0A5B7GZI3"/>
<evidence type="ECO:0000313" key="2">
    <source>
        <dbReference type="EMBL" id="MPC62318.1"/>
    </source>
</evidence>
<dbReference type="EMBL" id="VSRR010019530">
    <property type="protein sequence ID" value="MPC62318.1"/>
    <property type="molecule type" value="Genomic_DNA"/>
</dbReference>
<protein>
    <submittedName>
        <fullName evidence="2">Uncharacterized protein</fullName>
    </submittedName>
</protein>
<reference evidence="2 3" key="1">
    <citation type="submission" date="2019-05" db="EMBL/GenBank/DDBJ databases">
        <title>Another draft genome of Portunus trituberculatus and its Hox gene families provides insights of decapod evolution.</title>
        <authorList>
            <person name="Jeong J.-H."/>
            <person name="Song I."/>
            <person name="Kim S."/>
            <person name="Choi T."/>
            <person name="Kim D."/>
            <person name="Ryu S."/>
            <person name="Kim W."/>
        </authorList>
    </citation>
    <scope>NUCLEOTIDE SEQUENCE [LARGE SCALE GENOMIC DNA]</scope>
    <source>
        <tissue evidence="2">Muscle</tissue>
    </source>
</reference>
<gene>
    <name evidence="2" type="ORF">E2C01_056402</name>
</gene>
<dbReference type="OrthoDB" id="6347579at2759"/>
<evidence type="ECO:0000313" key="3">
    <source>
        <dbReference type="Proteomes" id="UP000324222"/>
    </source>
</evidence>
<evidence type="ECO:0000256" key="1">
    <source>
        <dbReference type="SAM" id="MobiDB-lite"/>
    </source>
</evidence>
<dbReference type="Proteomes" id="UP000324222">
    <property type="component" value="Unassembled WGS sequence"/>
</dbReference>
<feature type="region of interest" description="Disordered" evidence="1">
    <location>
        <begin position="292"/>
        <end position="326"/>
    </location>
</feature>